<dbReference type="EMBL" id="CP157197">
    <property type="protein sequence ID" value="XBG66580.1"/>
    <property type="molecule type" value="Genomic_DNA"/>
</dbReference>
<dbReference type="CDD" id="cd02972">
    <property type="entry name" value="DsbA_family"/>
    <property type="match status" value="1"/>
</dbReference>
<dbReference type="GO" id="GO:0042597">
    <property type="term" value="C:periplasmic space"/>
    <property type="evidence" value="ECO:0007669"/>
    <property type="project" value="UniProtKB-SubCell"/>
</dbReference>
<dbReference type="PANTHER" id="PTHR13887">
    <property type="entry name" value="GLUTATHIONE S-TRANSFERASE KAPPA"/>
    <property type="match status" value="1"/>
</dbReference>
<comment type="subcellular location">
    <subcellularLocation>
        <location evidence="2">Periplasm</location>
    </subcellularLocation>
</comment>
<keyword evidence="8" id="KW-0676">Redox-active center</keyword>
<dbReference type="SUPFAM" id="SSF52833">
    <property type="entry name" value="Thioredoxin-like"/>
    <property type="match status" value="1"/>
</dbReference>
<dbReference type="AlphaFoldDB" id="A0AAU7BZN4"/>
<keyword evidence="6" id="KW-0560">Oxidoreductase</keyword>
<dbReference type="InterPro" id="IPR036249">
    <property type="entry name" value="Thioredoxin-like_sf"/>
</dbReference>
<gene>
    <name evidence="12" type="ORF">AAGW17_01650</name>
</gene>
<evidence type="ECO:0000259" key="11">
    <source>
        <dbReference type="PROSITE" id="PS51352"/>
    </source>
</evidence>
<dbReference type="InterPro" id="IPR012336">
    <property type="entry name" value="Thioredoxin-like_fold"/>
</dbReference>
<keyword evidence="5" id="KW-0574">Periplasm</keyword>
<evidence type="ECO:0000313" key="12">
    <source>
        <dbReference type="EMBL" id="XBG66580.1"/>
    </source>
</evidence>
<dbReference type="Pfam" id="PF13462">
    <property type="entry name" value="Thioredoxin_4"/>
    <property type="match status" value="1"/>
</dbReference>
<evidence type="ECO:0000256" key="3">
    <source>
        <dbReference type="ARBA" id="ARBA00005791"/>
    </source>
</evidence>
<evidence type="ECO:0000256" key="5">
    <source>
        <dbReference type="ARBA" id="ARBA00022764"/>
    </source>
</evidence>
<dbReference type="InterPro" id="IPR017937">
    <property type="entry name" value="Thioredoxin_CS"/>
</dbReference>
<evidence type="ECO:0000256" key="4">
    <source>
        <dbReference type="ARBA" id="ARBA00022729"/>
    </source>
</evidence>
<accession>A0AAU7BZN4</accession>
<feature type="signal peptide" evidence="10">
    <location>
        <begin position="1"/>
        <end position="20"/>
    </location>
</feature>
<keyword evidence="7" id="KW-1015">Disulfide bond</keyword>
<dbReference type="RefSeq" id="WP_347939199.1">
    <property type="nucleotide sequence ID" value="NZ_CP157197.1"/>
</dbReference>
<evidence type="ECO:0000256" key="9">
    <source>
        <dbReference type="SAM" id="MobiDB-lite"/>
    </source>
</evidence>
<evidence type="ECO:0000256" key="6">
    <source>
        <dbReference type="ARBA" id="ARBA00023002"/>
    </source>
</evidence>
<evidence type="ECO:0000256" key="8">
    <source>
        <dbReference type="ARBA" id="ARBA00023284"/>
    </source>
</evidence>
<dbReference type="InterPro" id="IPR013766">
    <property type="entry name" value="Thioredoxin_domain"/>
</dbReference>
<feature type="region of interest" description="Disordered" evidence="9">
    <location>
        <begin position="64"/>
        <end position="88"/>
    </location>
</feature>
<feature type="chain" id="PRO_5043739182" evidence="10">
    <location>
        <begin position="21"/>
        <end position="278"/>
    </location>
</feature>
<comment type="function">
    <text evidence="1">May be required for disulfide bond formation in some proteins.</text>
</comment>
<evidence type="ECO:0000256" key="2">
    <source>
        <dbReference type="ARBA" id="ARBA00004418"/>
    </source>
</evidence>
<protein>
    <submittedName>
        <fullName evidence="12">DsbA family protein</fullName>
    </submittedName>
</protein>
<dbReference type="KEGG" id="rof:AAGW17_01650"/>
<organism evidence="12">
    <name type="scientific">Rickettsia oklahomensis</name>
    <dbReference type="NCBI Taxonomy" id="3141789"/>
    <lineage>
        <taxon>Bacteria</taxon>
        <taxon>Pseudomonadati</taxon>
        <taxon>Pseudomonadota</taxon>
        <taxon>Alphaproteobacteria</taxon>
        <taxon>Rickettsiales</taxon>
        <taxon>Rickettsiaceae</taxon>
        <taxon>Rickettsieae</taxon>
        <taxon>Rickettsia</taxon>
        <taxon>belli group</taxon>
    </lineage>
</organism>
<dbReference type="Gene3D" id="3.40.30.10">
    <property type="entry name" value="Glutaredoxin"/>
    <property type="match status" value="1"/>
</dbReference>
<feature type="compositionally biased region" description="Polar residues" evidence="9">
    <location>
        <begin position="65"/>
        <end position="78"/>
    </location>
</feature>
<feature type="domain" description="Thioredoxin" evidence="11">
    <location>
        <begin position="62"/>
        <end position="266"/>
    </location>
</feature>
<feature type="compositionally biased region" description="Basic and acidic residues" evidence="9">
    <location>
        <begin position="79"/>
        <end position="88"/>
    </location>
</feature>
<evidence type="ECO:0000256" key="7">
    <source>
        <dbReference type="ARBA" id="ARBA00023157"/>
    </source>
</evidence>
<name>A0AAU7BZN4_9RICK</name>
<sequence>MRSIFIVLVFLLFLSSYSEAKAQDQNHGEKQIIEQETIQNNETSQEINQEAVNSKNAAKLIVPANDSNQTNELPTPDSQEQKNPETKPIKVTFKVDDYDMVLGNKKSNVIVVEYFSPTCPHCAYYHQNIFPELKKKYIDTNKIAYVVREFIGTKQDLDAAILARCKGDISSFIQFHNIILKQQDKWAYSNKYRELLTDIGQLGGISPEEYQQCLNSEKITEILIANTNLVAKVPKFIGTPSLFVNGVQTKNYSIDNISATVDKALDEQKEKAKNEMNL</sequence>
<dbReference type="PANTHER" id="PTHR13887:SF14">
    <property type="entry name" value="DISULFIDE BOND FORMATION PROTEIN D"/>
    <property type="match status" value="1"/>
</dbReference>
<evidence type="ECO:0000256" key="10">
    <source>
        <dbReference type="SAM" id="SignalP"/>
    </source>
</evidence>
<proteinExistence type="inferred from homology"/>
<evidence type="ECO:0000256" key="1">
    <source>
        <dbReference type="ARBA" id="ARBA00003565"/>
    </source>
</evidence>
<reference evidence="12" key="1">
    <citation type="submission" date="2024-05" db="EMBL/GenBank/DDBJ databases">
        <title>Characterization of a novel Rickettsia species. (Rickettsia oklahomia sp. nov.) from Amblyomma americanum ticks.</title>
        <authorList>
            <person name="Korla P.K."/>
            <person name="Karounos M."/>
            <person name="Wilson J.M."/>
            <person name="Little S.E."/>
            <person name="Qurollo B.A."/>
        </authorList>
    </citation>
    <scope>NUCLEOTIDE SEQUENCE</scope>
    <source>
        <strain evidence="12">Oklahoma-10</strain>
    </source>
</reference>
<dbReference type="GO" id="GO:0015036">
    <property type="term" value="F:disulfide oxidoreductase activity"/>
    <property type="evidence" value="ECO:0007669"/>
    <property type="project" value="UniProtKB-ARBA"/>
</dbReference>
<comment type="similarity">
    <text evidence="3">Belongs to the thioredoxin family. DsbA subfamily.</text>
</comment>
<keyword evidence="4 10" id="KW-0732">Signal</keyword>
<dbReference type="PROSITE" id="PS51352">
    <property type="entry name" value="THIOREDOXIN_2"/>
    <property type="match status" value="1"/>
</dbReference>
<dbReference type="PROSITE" id="PS00194">
    <property type="entry name" value="THIOREDOXIN_1"/>
    <property type="match status" value="1"/>
</dbReference>